<protein>
    <submittedName>
        <fullName evidence="4">Type III secretion protein</fullName>
    </submittedName>
</protein>
<dbReference type="InterPro" id="IPR006135">
    <property type="entry name" value="T3SS_substrate_exporter"/>
</dbReference>
<organism evidence="4 5">
    <name type="scientific">Termitidicoccus mucosus</name>
    <dbReference type="NCBI Taxonomy" id="1184151"/>
    <lineage>
        <taxon>Bacteria</taxon>
        <taxon>Pseudomonadati</taxon>
        <taxon>Verrucomicrobiota</taxon>
        <taxon>Opitutia</taxon>
        <taxon>Opitutales</taxon>
        <taxon>Opitutaceae</taxon>
        <taxon>Termitidicoccus</taxon>
    </lineage>
</organism>
<dbReference type="Proteomes" id="UP000078486">
    <property type="component" value="Unassembled WGS sequence"/>
</dbReference>
<name>A0A178IF49_9BACT</name>
<proteinExistence type="inferred from homology"/>
<dbReference type="AlphaFoldDB" id="A0A178IF49"/>
<sequence length="369" mass="40180">MAEHDQDQKTELPSEKRLNDAHERGQFAKSPELGVVFMLAAAFGALSLSAGEGARRVAEFGAGIFGHIHLIRIEPGVVPVQFAQAGLVLAGALGPVLVAGIVAALMSGGLQTGFQLTPKAFGVKPERLNPVEGFQRVFSKRTLTHGAIDFLKVTAIGVSLWLAARTLLGDPLFSTPVETPYLGSFIFESALALLARLLLAMSVIAAIAYSYERYKTYRELMMTRQELKEERRQSEGDALVKSAMRRMARRLMQRQMLAAVPTADVVVTNPTHYAVALKYERGVDSAPVVLAKGENRLAMRIKAIAAEHGVPMVEDRAVAKLLHGTGVVGEPIPVSLYKAVAAILVMVYRTHRYYFFRLKARRAEMGGIA</sequence>
<keyword evidence="3" id="KW-0472">Membrane</keyword>
<dbReference type="OrthoDB" id="9807950at2"/>
<dbReference type="Gene3D" id="6.10.250.2080">
    <property type="match status" value="1"/>
</dbReference>
<keyword evidence="5" id="KW-1185">Reference proteome</keyword>
<dbReference type="GO" id="GO:0005886">
    <property type="term" value="C:plasma membrane"/>
    <property type="evidence" value="ECO:0007669"/>
    <property type="project" value="TreeGrafter"/>
</dbReference>
<dbReference type="EMBL" id="LRRQ01000126">
    <property type="protein sequence ID" value="OAM88632.1"/>
    <property type="molecule type" value="Genomic_DNA"/>
</dbReference>
<comment type="similarity">
    <text evidence="1">Belongs to the type III secretion exporter family.</text>
</comment>
<dbReference type="Pfam" id="PF01312">
    <property type="entry name" value="Bac_export_2"/>
    <property type="match status" value="1"/>
</dbReference>
<feature type="transmembrane region" description="Helical" evidence="3">
    <location>
        <begin position="33"/>
        <end position="51"/>
    </location>
</feature>
<keyword evidence="3" id="KW-0812">Transmembrane</keyword>
<dbReference type="PRINTS" id="PR00950">
    <property type="entry name" value="TYPE3IMSPROT"/>
</dbReference>
<dbReference type="Gene3D" id="3.40.1690.10">
    <property type="entry name" value="secretion proteins EscU"/>
    <property type="match status" value="1"/>
</dbReference>
<dbReference type="RefSeq" id="WP_068771367.1">
    <property type="nucleotide sequence ID" value="NZ_CP109796.1"/>
</dbReference>
<accession>A0A178IF49</accession>
<dbReference type="GO" id="GO:0009306">
    <property type="term" value="P:protein secretion"/>
    <property type="evidence" value="ECO:0007669"/>
    <property type="project" value="InterPro"/>
</dbReference>
<dbReference type="InterPro" id="IPR029025">
    <property type="entry name" value="T3SS_substrate_exporter_C"/>
</dbReference>
<dbReference type="SUPFAM" id="SSF160544">
    <property type="entry name" value="EscU C-terminal domain-like"/>
    <property type="match status" value="1"/>
</dbReference>
<dbReference type="PANTHER" id="PTHR30531:SF12">
    <property type="entry name" value="FLAGELLAR BIOSYNTHETIC PROTEIN FLHB"/>
    <property type="match status" value="1"/>
</dbReference>
<feature type="region of interest" description="Disordered" evidence="2">
    <location>
        <begin position="1"/>
        <end position="20"/>
    </location>
</feature>
<dbReference type="STRING" id="1184151.AW736_16345"/>
<feature type="transmembrane region" description="Helical" evidence="3">
    <location>
        <begin position="184"/>
        <end position="211"/>
    </location>
</feature>
<evidence type="ECO:0000256" key="3">
    <source>
        <dbReference type="SAM" id="Phobius"/>
    </source>
</evidence>
<evidence type="ECO:0000313" key="4">
    <source>
        <dbReference type="EMBL" id="OAM88632.1"/>
    </source>
</evidence>
<dbReference type="PANTHER" id="PTHR30531">
    <property type="entry name" value="FLAGELLAR BIOSYNTHETIC PROTEIN FLHB"/>
    <property type="match status" value="1"/>
</dbReference>
<feature type="transmembrane region" description="Helical" evidence="3">
    <location>
        <begin position="82"/>
        <end position="106"/>
    </location>
</feature>
<keyword evidence="3" id="KW-1133">Transmembrane helix</keyword>
<evidence type="ECO:0000256" key="2">
    <source>
        <dbReference type="SAM" id="MobiDB-lite"/>
    </source>
</evidence>
<feature type="transmembrane region" description="Helical" evidence="3">
    <location>
        <begin position="146"/>
        <end position="164"/>
    </location>
</feature>
<comment type="caution">
    <text evidence="4">The sequence shown here is derived from an EMBL/GenBank/DDBJ whole genome shotgun (WGS) entry which is preliminary data.</text>
</comment>
<evidence type="ECO:0000313" key="5">
    <source>
        <dbReference type="Proteomes" id="UP000078486"/>
    </source>
</evidence>
<gene>
    <name evidence="4" type="ORF">AW736_16345</name>
</gene>
<reference evidence="4 5" key="1">
    <citation type="submission" date="2016-01" db="EMBL/GenBank/DDBJ databases">
        <title>High potential of lignocellulose degradation of a new Verrucomicrobia species.</title>
        <authorList>
            <person name="Wang Y."/>
            <person name="Shi Y."/>
            <person name="Qiu Z."/>
            <person name="Liu S."/>
            <person name="Yang H."/>
        </authorList>
    </citation>
    <scope>NUCLEOTIDE SEQUENCE [LARGE SCALE GENOMIC DNA]</scope>
    <source>
        <strain evidence="4 5">TSB47</strain>
    </source>
</reference>
<evidence type="ECO:0000256" key="1">
    <source>
        <dbReference type="ARBA" id="ARBA00010690"/>
    </source>
</evidence>